<evidence type="ECO:0000313" key="3">
    <source>
        <dbReference type="Proteomes" id="UP000294489"/>
    </source>
</evidence>
<accession>A0A4R8FGC5</accession>
<keyword evidence="1" id="KW-1133">Transmembrane helix</keyword>
<evidence type="ECO:0008006" key="4">
    <source>
        <dbReference type="Google" id="ProtNLM"/>
    </source>
</evidence>
<feature type="transmembrane region" description="Helical" evidence="1">
    <location>
        <begin position="49"/>
        <end position="70"/>
    </location>
</feature>
<feature type="transmembrane region" description="Helical" evidence="1">
    <location>
        <begin position="12"/>
        <end position="33"/>
    </location>
</feature>
<sequence>MPWKSDPDTWRQMIMMFLSTAGAVAIGALARIIDQVQSGKRDGFWTKRLLVDGVGLIAMVFIAVGTAEYFELGKWSSVAVAVGLGRVGPPAIDNIVEAIVYRIRGGK</sequence>
<evidence type="ECO:0000313" key="2">
    <source>
        <dbReference type="EMBL" id="TDX21897.1"/>
    </source>
</evidence>
<dbReference type="Proteomes" id="UP000294489">
    <property type="component" value="Unassembled WGS sequence"/>
</dbReference>
<name>A0A4R8FGC5_9GAMM</name>
<comment type="caution">
    <text evidence="2">The sequence shown here is derived from an EMBL/GenBank/DDBJ whole genome shotgun (WGS) entry which is preliminary data.</text>
</comment>
<dbReference type="AlphaFoldDB" id="A0A4R8FGC5"/>
<organism evidence="2 3">
    <name type="scientific">Modicisalibacter xianhensis</name>
    <dbReference type="NCBI Taxonomy" id="442341"/>
    <lineage>
        <taxon>Bacteria</taxon>
        <taxon>Pseudomonadati</taxon>
        <taxon>Pseudomonadota</taxon>
        <taxon>Gammaproteobacteria</taxon>
        <taxon>Oceanospirillales</taxon>
        <taxon>Halomonadaceae</taxon>
        <taxon>Modicisalibacter</taxon>
    </lineage>
</organism>
<evidence type="ECO:0000256" key="1">
    <source>
        <dbReference type="SAM" id="Phobius"/>
    </source>
</evidence>
<keyword evidence="1" id="KW-0812">Transmembrane</keyword>
<protein>
    <recommendedName>
        <fullName evidence="4">LydA family holin superfamily III</fullName>
    </recommendedName>
</protein>
<keyword evidence="1" id="KW-0472">Membrane</keyword>
<gene>
    <name evidence="2" type="ORF">DFO67_13216</name>
</gene>
<dbReference type="EMBL" id="SOEC01000032">
    <property type="protein sequence ID" value="TDX21897.1"/>
    <property type="molecule type" value="Genomic_DNA"/>
</dbReference>
<dbReference type="RefSeq" id="WP_134021345.1">
    <property type="nucleotide sequence ID" value="NZ_SOEC01000032.1"/>
</dbReference>
<proteinExistence type="predicted"/>
<reference evidence="2 3" key="1">
    <citation type="submission" date="2019-03" db="EMBL/GenBank/DDBJ databases">
        <title>Freshwater and sediment microbial communities from various areas in North America, analyzing microbe dynamics in response to fracking.</title>
        <authorList>
            <person name="Lamendella R."/>
        </authorList>
    </citation>
    <scope>NUCLEOTIDE SEQUENCE [LARGE SCALE GENOMIC DNA]</scope>
    <source>
        <strain evidence="2 3">6_TX</strain>
    </source>
</reference>